<dbReference type="GO" id="GO:0006046">
    <property type="term" value="P:N-acetylglucosamine catabolic process"/>
    <property type="evidence" value="ECO:0007669"/>
    <property type="project" value="TreeGrafter"/>
</dbReference>
<dbReference type="PANTHER" id="PTHR11113:SF14">
    <property type="entry name" value="N-ACETYLGLUCOSAMINE-6-PHOSPHATE DEACETYLASE"/>
    <property type="match status" value="1"/>
</dbReference>
<evidence type="ECO:0000256" key="11">
    <source>
        <dbReference type="PIRSR" id="PIRSR038994-2"/>
    </source>
</evidence>
<dbReference type="SUPFAM" id="SSF51556">
    <property type="entry name" value="Metallo-dependent hydrolases"/>
    <property type="match status" value="1"/>
</dbReference>
<evidence type="ECO:0000256" key="4">
    <source>
        <dbReference type="ARBA" id="ARBA00022723"/>
    </source>
</evidence>
<evidence type="ECO:0000256" key="3">
    <source>
        <dbReference type="ARBA" id="ARBA00018029"/>
    </source>
</evidence>
<reference evidence="14" key="1">
    <citation type="submission" date="2020-07" db="EMBL/GenBank/DDBJ databases">
        <authorList>
            <person name="Pettersson B.M.F."/>
            <person name="Behra P.R.K."/>
            <person name="Ramesh M."/>
            <person name="Das S."/>
            <person name="Dasgupta S."/>
            <person name="Kirsebom L.A."/>
        </authorList>
    </citation>
    <scope>NUCLEOTIDE SEQUENCE</scope>
    <source>
        <strain evidence="14">DSM 44242</strain>
    </source>
</reference>
<comment type="similarity">
    <text evidence="1 9">Belongs to the metallo-dependent hydrolases superfamily. NagA family.</text>
</comment>
<evidence type="ECO:0000259" key="13">
    <source>
        <dbReference type="Pfam" id="PF01979"/>
    </source>
</evidence>
<comment type="caution">
    <text evidence="14">The sequence shown here is derived from an EMBL/GenBank/DDBJ whole genome shotgun (WGS) entry which is preliminary data.</text>
</comment>
<proteinExistence type="inferred from homology"/>
<dbReference type="PIRSF" id="PIRSF038994">
    <property type="entry name" value="NagA"/>
    <property type="match status" value="1"/>
</dbReference>
<feature type="binding site" evidence="11">
    <location>
        <position position="133"/>
    </location>
    <ligand>
        <name>substrate</name>
    </ligand>
</feature>
<comment type="cofactor">
    <cofactor evidence="12">
        <name>a divalent metal cation</name>
        <dbReference type="ChEBI" id="CHEBI:60240"/>
    </cofactor>
    <text evidence="12">Binds 1 divalent metal cation per subunit.</text>
</comment>
<feature type="binding site" evidence="12">
    <location>
        <position position="122"/>
    </location>
    <ligand>
        <name>Zn(2+)</name>
        <dbReference type="ChEBI" id="CHEBI:29105"/>
    </ligand>
</feature>
<feature type="binding site" evidence="12">
    <location>
        <position position="188"/>
    </location>
    <ligand>
        <name>Zn(2+)</name>
        <dbReference type="ChEBI" id="CHEBI:29105"/>
    </ligand>
</feature>
<keyword evidence="17" id="KW-1185">Reference proteome</keyword>
<evidence type="ECO:0000313" key="14">
    <source>
        <dbReference type="EMBL" id="MCV7389600.1"/>
    </source>
</evidence>
<reference evidence="15 17" key="3">
    <citation type="submission" date="2024-04" db="EMBL/GenBank/DDBJ databases">
        <title>Genomic Markers of Mycobacteria.</title>
        <authorList>
            <person name="Soliman M.S."/>
            <person name="Elkholy A."/>
            <person name="Soliman N.S."/>
            <person name="Abbas A."/>
            <person name="Khayrat S."/>
            <person name="Shawky S."/>
        </authorList>
    </citation>
    <scope>NUCLEOTIDE SEQUENCE [LARGE SCALE GENOMIC DNA]</scope>
    <source>
        <strain evidence="15 17">Egy-CU-AM5</strain>
    </source>
</reference>
<evidence type="ECO:0000256" key="8">
    <source>
        <dbReference type="ARBA" id="ARBA00060590"/>
    </source>
</evidence>
<evidence type="ECO:0000256" key="2">
    <source>
        <dbReference type="ARBA" id="ARBA00011899"/>
    </source>
</evidence>
<evidence type="ECO:0000256" key="6">
    <source>
        <dbReference type="ARBA" id="ARBA00023277"/>
    </source>
</evidence>
<keyword evidence="6 9" id="KW-0119">Carbohydrate metabolism</keyword>
<dbReference type="FunFam" id="3.20.20.140:FF:000004">
    <property type="entry name" value="N-acetylglucosamine-6-phosphate deacetylase"/>
    <property type="match status" value="1"/>
</dbReference>
<accession>A0AAW5T2I0</accession>
<feature type="binding site" evidence="11">
    <location>
        <begin position="212"/>
        <end position="213"/>
    </location>
    <ligand>
        <name>substrate</name>
    </ligand>
</feature>
<feature type="domain" description="Amidohydrolase-related" evidence="13">
    <location>
        <begin position="47"/>
        <end position="374"/>
    </location>
</feature>
<feature type="binding site" evidence="11">
    <location>
        <position position="244"/>
    </location>
    <ligand>
        <name>substrate</name>
    </ligand>
</feature>
<dbReference type="InterPro" id="IPR003764">
    <property type="entry name" value="GlcNAc_6-P_deAcase"/>
</dbReference>
<comment type="pathway">
    <text evidence="8">Amino-sugar metabolism; N-acetylneuraminate degradation; D-fructose 6-phosphate from N-acetylneuraminate: step 4/5.</text>
</comment>
<dbReference type="GO" id="GO:0046872">
    <property type="term" value="F:metal ion binding"/>
    <property type="evidence" value="ECO:0007669"/>
    <property type="project" value="UniProtKB-KW"/>
</dbReference>
<name>A0AAW5T2I0_9MYCO</name>
<evidence type="ECO:0000256" key="5">
    <source>
        <dbReference type="ARBA" id="ARBA00022801"/>
    </source>
</evidence>
<dbReference type="Pfam" id="PF01979">
    <property type="entry name" value="Amidohydro_1"/>
    <property type="match status" value="1"/>
</dbReference>
<evidence type="ECO:0000256" key="12">
    <source>
        <dbReference type="PIRSR" id="PIRSR038994-3"/>
    </source>
</evidence>
<evidence type="ECO:0000256" key="7">
    <source>
        <dbReference type="ARBA" id="ARBA00047647"/>
    </source>
</evidence>
<gene>
    <name evidence="14" type="primary">nagA</name>
    <name evidence="15" type="ORF">ABFW12_33250</name>
    <name evidence="14" type="ORF">H5P34_16200</name>
</gene>
<sequence length="381" mass="39533">MLLTADALITGADLLRPGWIDVSDGRVRALGAGEPPRPADRDLGRVTVVPGFVDTHTHGGGGGSFSVASEADTSAAVALHRAHGTTTMIASLVTASPDDLLRQVAALAENVRDGLIDGIHLEGPWLSTMRCGAHQPALMRDPEPAEIDRLLSAAAGTIRMVTIAPERTGALAAIRRLVDAGIVVAVGHTEATYEQTRAAIAAGATVGTHLFNAMRPIDRREPGPVIALLEDASVTVELITDGVHLDPAIYRHVARSVGPDRVSLITDAMAATGMSDGRYHLGPVQVDVVDGVAFVGGTDTIAGSTATMDRVVRFAVAHCGLVREEALLLAARQASLNPARAMGFPSAGLIPGAAADLVVLDSDLEVAAVMRRGVWEPRSAS</sequence>
<evidence type="ECO:0000313" key="15">
    <source>
        <dbReference type="EMBL" id="MEX3743120.1"/>
    </source>
</evidence>
<dbReference type="AlphaFoldDB" id="A0AAW5T2I0"/>
<keyword evidence="4 12" id="KW-0479">Metal-binding</keyword>
<dbReference type="Gene3D" id="2.30.40.10">
    <property type="entry name" value="Urease, subunit C, domain 1"/>
    <property type="match status" value="1"/>
</dbReference>
<dbReference type="NCBIfam" id="TIGR00221">
    <property type="entry name" value="nagA"/>
    <property type="match status" value="1"/>
</dbReference>
<dbReference type="Proteomes" id="UP001558474">
    <property type="component" value="Unassembled WGS sequence"/>
</dbReference>
<dbReference type="GO" id="GO:0008448">
    <property type="term" value="F:N-acetylglucosamine-6-phosphate deacetylase activity"/>
    <property type="evidence" value="ECO:0007669"/>
    <property type="project" value="UniProtKB-EC"/>
</dbReference>
<comment type="catalytic activity">
    <reaction evidence="7">
        <text>N-acetyl-D-glucosamine 6-phosphate + H2O = D-glucosamine 6-phosphate + acetate</text>
        <dbReference type="Rhea" id="RHEA:22936"/>
        <dbReference type="ChEBI" id="CHEBI:15377"/>
        <dbReference type="ChEBI" id="CHEBI:30089"/>
        <dbReference type="ChEBI" id="CHEBI:57513"/>
        <dbReference type="ChEBI" id="CHEBI:58725"/>
        <dbReference type="EC" id="3.5.1.25"/>
    </reaction>
</comment>
<dbReference type="InterPro" id="IPR011059">
    <property type="entry name" value="Metal-dep_hydrolase_composite"/>
</dbReference>
<dbReference type="PANTHER" id="PTHR11113">
    <property type="entry name" value="N-ACETYLGLUCOSAMINE-6-PHOSPHATE DEACETYLASE"/>
    <property type="match status" value="1"/>
</dbReference>
<protein>
    <recommendedName>
        <fullName evidence="3">N-acetylglucosamine-6-phosphate deacetylase</fullName>
        <ecNumber evidence="2">3.5.1.25</ecNumber>
    </recommendedName>
</protein>
<dbReference type="EMBL" id="JACKVC010000016">
    <property type="protein sequence ID" value="MCV7389600.1"/>
    <property type="molecule type" value="Genomic_DNA"/>
</dbReference>
<evidence type="ECO:0000256" key="10">
    <source>
        <dbReference type="PIRSR" id="PIRSR038994-1"/>
    </source>
</evidence>
<feature type="binding site" evidence="11">
    <location>
        <position position="220"/>
    </location>
    <ligand>
        <name>substrate</name>
    </ligand>
</feature>
<keyword evidence="5 9" id="KW-0378">Hydrolase</keyword>
<dbReference type="Gene3D" id="3.20.20.140">
    <property type="entry name" value="Metal-dependent hydrolases"/>
    <property type="match status" value="1"/>
</dbReference>
<feature type="binding site" evidence="12">
    <location>
        <position position="209"/>
    </location>
    <ligand>
        <name>Zn(2+)</name>
        <dbReference type="ChEBI" id="CHEBI:29105"/>
    </ligand>
</feature>
<dbReference type="CDD" id="cd00854">
    <property type="entry name" value="NagA"/>
    <property type="match status" value="1"/>
</dbReference>
<evidence type="ECO:0000313" key="17">
    <source>
        <dbReference type="Proteomes" id="UP001558474"/>
    </source>
</evidence>
<reference evidence="14" key="2">
    <citation type="journal article" date="2022" name="BMC Genomics">
        <title>Comparative genome analysis of mycobacteria focusing on tRNA and non-coding RNA.</title>
        <authorList>
            <person name="Behra P.R.K."/>
            <person name="Pettersson B.M.F."/>
            <person name="Ramesh M."/>
            <person name="Das S."/>
            <person name="Dasgupta S."/>
            <person name="Kirsebom L.A."/>
        </authorList>
    </citation>
    <scope>NUCLEOTIDE SEQUENCE</scope>
    <source>
        <strain evidence="14">DSM 44242</strain>
    </source>
</reference>
<dbReference type="SUPFAM" id="SSF51338">
    <property type="entry name" value="Composite domain of metallo-dependent hydrolases"/>
    <property type="match status" value="1"/>
</dbReference>
<organism evidence="14 16">
    <name type="scientific">Mycolicibacterium porcinum</name>
    <dbReference type="NCBI Taxonomy" id="39693"/>
    <lineage>
        <taxon>Bacteria</taxon>
        <taxon>Bacillati</taxon>
        <taxon>Actinomycetota</taxon>
        <taxon>Actinomycetes</taxon>
        <taxon>Mycobacteriales</taxon>
        <taxon>Mycobacteriaceae</taxon>
        <taxon>Mycolicibacterium</taxon>
    </lineage>
</organism>
<evidence type="ECO:0000256" key="1">
    <source>
        <dbReference type="ARBA" id="ARBA00010716"/>
    </source>
</evidence>
<dbReference type="EMBL" id="JBDLOU010000141">
    <property type="protein sequence ID" value="MEX3743120.1"/>
    <property type="molecule type" value="Genomic_DNA"/>
</dbReference>
<evidence type="ECO:0000313" key="16">
    <source>
        <dbReference type="Proteomes" id="UP001141659"/>
    </source>
</evidence>
<dbReference type="InterPro" id="IPR032466">
    <property type="entry name" value="Metal_Hydrolase"/>
</dbReference>
<dbReference type="EC" id="3.5.1.25" evidence="2"/>
<evidence type="ECO:0000256" key="9">
    <source>
        <dbReference type="PIRNR" id="PIRNR038994"/>
    </source>
</evidence>
<dbReference type="Proteomes" id="UP001141659">
    <property type="component" value="Unassembled WGS sequence"/>
</dbReference>
<feature type="binding site" evidence="11">
    <location>
        <begin position="301"/>
        <end position="303"/>
    </location>
    <ligand>
        <name>substrate</name>
    </ligand>
</feature>
<dbReference type="InterPro" id="IPR006680">
    <property type="entry name" value="Amidohydro-rel"/>
</dbReference>
<dbReference type="RefSeq" id="WP_036439767.1">
    <property type="nucleotide sequence ID" value="NZ_JACKVC010000016.1"/>
</dbReference>
<feature type="active site" description="Proton donor/acceptor" evidence="10">
    <location>
        <position position="267"/>
    </location>
</feature>